<proteinExistence type="predicted"/>
<sequence length="187" mass="20430">MQQNEEQHLASSVLSTSVNGSNNNTTFAAVLRLPVLAKPKLRQRPISHVHSASRIREGYGQDGAQPRNDHRHKRILRYGPSSALVTHPRANTDEPCPTLPSGSCPPLHFWSGALCALLALHLNPRTKAHQTGRHSVPIIGCCTRLEHHPATSHPACFQRFPVSLLCHSLKAKASPPRGPDLAEEPSD</sequence>
<feature type="region of interest" description="Disordered" evidence="1">
    <location>
        <begin position="44"/>
        <end position="69"/>
    </location>
</feature>
<organism evidence="2 3">
    <name type="scientific">Colletotrichum fioriniae PJ7</name>
    <dbReference type="NCBI Taxonomy" id="1445577"/>
    <lineage>
        <taxon>Eukaryota</taxon>
        <taxon>Fungi</taxon>
        <taxon>Dikarya</taxon>
        <taxon>Ascomycota</taxon>
        <taxon>Pezizomycotina</taxon>
        <taxon>Sordariomycetes</taxon>
        <taxon>Hypocreomycetidae</taxon>
        <taxon>Glomerellales</taxon>
        <taxon>Glomerellaceae</taxon>
        <taxon>Colletotrichum</taxon>
        <taxon>Colletotrichum acutatum species complex</taxon>
    </lineage>
</organism>
<comment type="caution">
    <text evidence="2">The sequence shown here is derived from an EMBL/GenBank/DDBJ whole genome shotgun (WGS) entry which is preliminary data.</text>
</comment>
<name>A0A010QPW2_9PEZI</name>
<dbReference type="KEGG" id="cfj:CFIO01_08492"/>
<evidence type="ECO:0000313" key="3">
    <source>
        <dbReference type="Proteomes" id="UP000020467"/>
    </source>
</evidence>
<reference evidence="2 3" key="1">
    <citation type="submission" date="2014-02" db="EMBL/GenBank/DDBJ databases">
        <title>The genome sequence of Colletotrichum fioriniae PJ7.</title>
        <authorList>
            <person name="Baroncelli R."/>
            <person name="Thon M.R."/>
        </authorList>
    </citation>
    <scope>NUCLEOTIDE SEQUENCE [LARGE SCALE GENOMIC DNA]</scope>
    <source>
        <strain evidence="2 3">PJ7</strain>
    </source>
</reference>
<dbReference type="EMBL" id="JARH01000610">
    <property type="protein sequence ID" value="EXF78720.1"/>
    <property type="molecule type" value="Genomic_DNA"/>
</dbReference>
<dbReference type="AlphaFoldDB" id="A0A010QPW2"/>
<dbReference type="OrthoDB" id="10471282at2759"/>
<feature type="compositionally biased region" description="Basic residues" evidence="1">
    <location>
        <begin position="44"/>
        <end position="53"/>
    </location>
</feature>
<evidence type="ECO:0000256" key="1">
    <source>
        <dbReference type="SAM" id="MobiDB-lite"/>
    </source>
</evidence>
<accession>A0A010QPW2</accession>
<evidence type="ECO:0000313" key="2">
    <source>
        <dbReference type="EMBL" id="EXF78720.1"/>
    </source>
</evidence>
<protein>
    <submittedName>
        <fullName evidence="2">Uncharacterized protein</fullName>
    </submittedName>
</protein>
<dbReference type="Proteomes" id="UP000020467">
    <property type="component" value="Unassembled WGS sequence"/>
</dbReference>
<keyword evidence="3" id="KW-1185">Reference proteome</keyword>
<dbReference type="HOGENOM" id="CLU_1447564_0_0_1"/>
<gene>
    <name evidence="2" type="ORF">CFIO01_08492</name>
</gene>